<gene>
    <name evidence="4" type="ORF">CB0940_10463</name>
    <name evidence="5" type="ORF">RHO25_011842</name>
</gene>
<sequence>MLWSQVTIVGLLSSTTFAAVQPKQLAKRGDCRAQVLKIGGQEFTIQCDADRAGNNIGSPLRISAPECGKACANDKSCVTAQYSNGYCYKKKSQNQLSVVKGTTTYDKGKGCTSNLKVGGCNVKCNTDSPGNNLDNGQYVGSYAACAALCAANSKCATAQYKTTNGYCYQKSKINGRGFSPCDYTISLVCPNNGYPGRSSSSTTSTTTTSSSTTTTTSTGSIHERSF</sequence>
<dbReference type="OrthoDB" id="160645at2759"/>
<dbReference type="Pfam" id="PF14295">
    <property type="entry name" value="PAN_4"/>
    <property type="match status" value="2"/>
</dbReference>
<evidence type="ECO:0000313" key="6">
    <source>
        <dbReference type="Proteomes" id="UP000230605"/>
    </source>
</evidence>
<keyword evidence="7" id="KW-1185">Reference proteome</keyword>
<protein>
    <recommendedName>
        <fullName evidence="3">Apple domain-containing protein</fullName>
    </recommendedName>
</protein>
<feature type="chain" id="PRO_5013949033" description="Apple domain-containing protein" evidence="2">
    <location>
        <begin position="19"/>
        <end position="226"/>
    </location>
</feature>
<organism evidence="4 6">
    <name type="scientific">Cercospora beticola</name>
    <name type="common">Sugarbeet leaf spot fungus</name>
    <dbReference type="NCBI Taxonomy" id="122368"/>
    <lineage>
        <taxon>Eukaryota</taxon>
        <taxon>Fungi</taxon>
        <taxon>Dikarya</taxon>
        <taxon>Ascomycota</taxon>
        <taxon>Pezizomycotina</taxon>
        <taxon>Dothideomycetes</taxon>
        <taxon>Dothideomycetidae</taxon>
        <taxon>Mycosphaerellales</taxon>
        <taxon>Mycosphaerellaceae</taxon>
        <taxon>Cercospora</taxon>
    </lineage>
</organism>
<proteinExistence type="predicted"/>
<feature type="signal peptide" evidence="2">
    <location>
        <begin position="1"/>
        <end position="18"/>
    </location>
</feature>
<keyword evidence="2" id="KW-0732">Signal</keyword>
<reference evidence="4 6" key="1">
    <citation type="submission" date="2015-10" db="EMBL/GenBank/DDBJ databases">
        <title>The cercosporin biosynthetic gene cluster was horizontally transferred to several fungal lineages and shown to be expanded in Cercospora beticola based on microsynteny with recipient genomes.</title>
        <authorList>
            <person name="De Jonge R."/>
            <person name="Ebert M.K."/>
            <person name="Suttle J.C."/>
            <person name="Jurick Ii W.M."/>
            <person name="Secor G.A."/>
            <person name="Thomma B.P."/>
            <person name="Van De Peer Y."/>
            <person name="Bolton M.D."/>
        </authorList>
    </citation>
    <scope>NUCLEOTIDE SEQUENCE [LARGE SCALE GENOMIC DNA]</scope>
    <source>
        <strain evidence="4 6">09-40</strain>
    </source>
</reference>
<dbReference type="InterPro" id="IPR003609">
    <property type="entry name" value="Pan_app"/>
</dbReference>
<feature type="compositionally biased region" description="Low complexity" evidence="1">
    <location>
        <begin position="198"/>
        <end position="218"/>
    </location>
</feature>
<evidence type="ECO:0000313" key="4">
    <source>
        <dbReference type="EMBL" id="PIA96204.1"/>
    </source>
</evidence>
<name>A0A2G5HUJ2_CERBT</name>
<evidence type="ECO:0000256" key="2">
    <source>
        <dbReference type="SAM" id="SignalP"/>
    </source>
</evidence>
<feature type="domain" description="Apple" evidence="3">
    <location>
        <begin position="49"/>
        <end position="90"/>
    </location>
</feature>
<evidence type="ECO:0000313" key="7">
    <source>
        <dbReference type="Proteomes" id="UP001302367"/>
    </source>
</evidence>
<dbReference type="Gene3D" id="3.50.4.10">
    <property type="entry name" value="Hepatocyte Growth Factor"/>
    <property type="match status" value="1"/>
</dbReference>
<dbReference type="AlphaFoldDB" id="A0A2G5HUJ2"/>
<reference evidence="5 7" key="2">
    <citation type="submission" date="2023-09" db="EMBL/GenBank/DDBJ databases">
        <title>Complete-Gapless Cercospora beticola genome.</title>
        <authorList>
            <person name="Wyatt N.A."/>
            <person name="Spanner R.E."/>
            <person name="Bolton M.D."/>
        </authorList>
    </citation>
    <scope>NUCLEOTIDE SEQUENCE [LARGE SCALE GENOMIC DNA]</scope>
    <source>
        <strain evidence="5">Cb09-40</strain>
    </source>
</reference>
<evidence type="ECO:0000313" key="5">
    <source>
        <dbReference type="EMBL" id="WPB07181.1"/>
    </source>
</evidence>
<dbReference type="EMBL" id="CP134191">
    <property type="protein sequence ID" value="WPB07181.1"/>
    <property type="molecule type" value="Genomic_DNA"/>
</dbReference>
<evidence type="ECO:0000256" key="1">
    <source>
        <dbReference type="SAM" id="MobiDB-lite"/>
    </source>
</evidence>
<feature type="domain" description="Apple" evidence="3">
    <location>
        <begin position="126"/>
        <end position="169"/>
    </location>
</feature>
<accession>A0A2G5HUJ2</accession>
<dbReference type="EMBL" id="LKMD01000103">
    <property type="protein sequence ID" value="PIA96204.1"/>
    <property type="molecule type" value="Genomic_DNA"/>
</dbReference>
<evidence type="ECO:0000259" key="3">
    <source>
        <dbReference type="Pfam" id="PF14295"/>
    </source>
</evidence>
<dbReference type="Proteomes" id="UP000230605">
    <property type="component" value="Chromosome 8"/>
</dbReference>
<feature type="region of interest" description="Disordered" evidence="1">
    <location>
        <begin position="196"/>
        <end position="226"/>
    </location>
</feature>
<dbReference type="Proteomes" id="UP001302367">
    <property type="component" value="Chromosome 8"/>
</dbReference>